<evidence type="ECO:0000256" key="1">
    <source>
        <dbReference type="SAM" id="MobiDB-lite"/>
    </source>
</evidence>
<sequence>MEEEKGKSATPNSTRELPKLPKEVWAHIGSFLAKDGYLFPFSLSCAEFRDVAWELTVRRGDKGAGQVCQEGGSSDEDRRRKNRRVGGEGTAGPGPSTTCLKPSKRKQEDKRTLGTTLRDPVKVDRTQCPFVLRKERATPTKAYLKWAFKSTRNDANLAVVDSGRKIISKLACFHGYMDLLPWLRTRGVVLEAGLMDAACYGNNLRMAQYLKSEGCPWDEQSCSAAALGGSLESLQWLRREGCPWDQLTIANAAFSGHVQILEWARSQKCPWGSRACTDAAYAGKLVCLKWLRQQSPPCPWNRDTTSHAAATGSLEILQWARSQDPKCPWDKETCAAAAWHGHLEVLQWARSQDPKCPWNEDTCDGASQRGHLETLKWCRQQDPPCPWFPNEVLLNAAAGGYLDMIKWLRESESVEWDSDACVEAAAHGHLEVLKFLRREGCPCNEETICNYARTLEVLKWLALDQGCPLREQAFVSAAAGGRLEALKWLREQGCPWSATVSNAALAAGQRRCFEWLKREGCPTGGAAGAAAAVVRAAVLMDGMPIDVQGTYYMEPPHTLEGAGLPYDYPLYPPPGYEDEDEDEDSEDYEDSEEYSDSWTEDDEGPVEPEEYDVD</sequence>
<dbReference type="Gene3D" id="1.25.40.20">
    <property type="entry name" value="Ankyrin repeat-containing domain"/>
    <property type="match status" value="1"/>
</dbReference>
<evidence type="ECO:0000313" key="2">
    <source>
        <dbReference type="EMBL" id="WZN67221.1"/>
    </source>
</evidence>
<dbReference type="PANTHER" id="PTHR46586">
    <property type="entry name" value="ANKYRIN REPEAT-CONTAINING PROTEIN"/>
    <property type="match status" value="1"/>
</dbReference>
<accession>A0AAX4PMW6</accession>
<dbReference type="SUPFAM" id="SSF48403">
    <property type="entry name" value="Ankyrin repeat"/>
    <property type="match status" value="1"/>
</dbReference>
<reference evidence="2 3" key="1">
    <citation type="submission" date="2024-03" db="EMBL/GenBank/DDBJ databases">
        <title>Complete genome sequence of the green alga Chloropicon roscoffensis RCC1871.</title>
        <authorList>
            <person name="Lemieux C."/>
            <person name="Pombert J.-F."/>
            <person name="Otis C."/>
            <person name="Turmel M."/>
        </authorList>
    </citation>
    <scope>NUCLEOTIDE SEQUENCE [LARGE SCALE GENOMIC DNA]</scope>
    <source>
        <strain evidence="2 3">RCC1871</strain>
    </source>
</reference>
<proteinExistence type="predicted"/>
<feature type="region of interest" description="Disordered" evidence="1">
    <location>
        <begin position="563"/>
        <end position="614"/>
    </location>
</feature>
<feature type="region of interest" description="Disordered" evidence="1">
    <location>
        <begin position="62"/>
        <end position="116"/>
    </location>
</feature>
<dbReference type="EMBL" id="CP151518">
    <property type="protein sequence ID" value="WZN67221.1"/>
    <property type="molecule type" value="Genomic_DNA"/>
</dbReference>
<dbReference type="Proteomes" id="UP001472866">
    <property type="component" value="Chromosome 18"/>
</dbReference>
<protein>
    <submittedName>
        <fullName evidence="2">Ankyrin repeat protein</fullName>
    </submittedName>
</protein>
<dbReference type="PANTHER" id="PTHR46586:SF3">
    <property type="entry name" value="ANKYRIN REPEAT-CONTAINING PROTEIN"/>
    <property type="match status" value="1"/>
</dbReference>
<keyword evidence="3" id="KW-1185">Reference proteome</keyword>
<feature type="compositionally biased region" description="Acidic residues" evidence="1">
    <location>
        <begin position="576"/>
        <end position="614"/>
    </location>
</feature>
<evidence type="ECO:0000313" key="3">
    <source>
        <dbReference type="Proteomes" id="UP001472866"/>
    </source>
</evidence>
<organism evidence="2 3">
    <name type="scientific">Chloropicon roscoffensis</name>
    <dbReference type="NCBI Taxonomy" id="1461544"/>
    <lineage>
        <taxon>Eukaryota</taxon>
        <taxon>Viridiplantae</taxon>
        <taxon>Chlorophyta</taxon>
        <taxon>Chloropicophyceae</taxon>
        <taxon>Chloropicales</taxon>
        <taxon>Chloropicaceae</taxon>
        <taxon>Chloropicon</taxon>
    </lineage>
</organism>
<gene>
    <name evidence="2" type="ORF">HKI87_18g87940</name>
</gene>
<dbReference type="AlphaFoldDB" id="A0AAX4PMW6"/>
<name>A0AAX4PMW6_9CHLO</name>
<dbReference type="InterPro" id="IPR052050">
    <property type="entry name" value="SecEffector_AnkRepeat"/>
</dbReference>
<dbReference type="InterPro" id="IPR036770">
    <property type="entry name" value="Ankyrin_rpt-contain_sf"/>
</dbReference>